<reference evidence="1 2" key="1">
    <citation type="journal article" date="2017" name="Environ. Microbiol.">
        <title>Decay of the glycolytic pathway and adaptation to intranuclear parasitism within Enterocytozoonidae microsporidia.</title>
        <authorList>
            <person name="Wiredu Boakye D."/>
            <person name="Jaroenlak P."/>
            <person name="Prachumwat A."/>
            <person name="Williams T.A."/>
            <person name="Bateman K.S."/>
            <person name="Itsathitphaisarn O."/>
            <person name="Sritunyalucksana K."/>
            <person name="Paszkiewicz K.H."/>
            <person name="Moore K.A."/>
            <person name="Stentiford G.D."/>
            <person name="Williams B.A."/>
        </authorList>
    </citation>
    <scope>NUCLEOTIDE SEQUENCE [LARGE SCALE GENOMIC DNA]</scope>
    <source>
        <strain evidence="2">canceri</strain>
    </source>
</reference>
<dbReference type="EMBL" id="LTAI01000078">
    <property type="protein sequence ID" value="ORE00006.1"/>
    <property type="molecule type" value="Genomic_DNA"/>
</dbReference>
<dbReference type="AlphaFoldDB" id="A0A1X0QJY7"/>
<dbReference type="VEuPathDB" id="MicrosporidiaDB:HERIO_224"/>
<sequence length="346" mass="41615">MDKLKESSVLNSLFFNLLGFNTPVVFVENNIRDDVDFLQKEVKVSLSDQLETTVKPFQFLITKIREFYDFDMFNPFISAYFKKIAVLKESVSSIEELYIHLQEDIEIFKELNKIKHYLRQNNSDIYISHTNLFRLESVEKSDFQDYNFDSKYISEFLIDVSRTSSVYLHFWNKNKNAISKHLFDWINYAKKSPLIQEQEYNEFSKCYWDDLFVFNSKSIPNEDAEEILTCGKIINIIRVLFEIEIVTNTDDPFDSGFLSNKNIEIIKHNRIVSYNDFFLRPIDYDKFTIRSRRYDLEMRFAALYSEKIEREINVLYDVLFLRSYLLYKDIFDQITYSEFMDQKKNF</sequence>
<accession>A0A1X0QJY7</accession>
<name>A0A1X0QJY7_9MICR</name>
<dbReference type="VEuPathDB" id="MicrosporidiaDB:A0H76_2503"/>
<comment type="caution">
    <text evidence="1">The sequence shown here is derived from an EMBL/GenBank/DDBJ whole genome shotgun (WGS) entry which is preliminary data.</text>
</comment>
<evidence type="ECO:0000313" key="1">
    <source>
        <dbReference type="EMBL" id="ORE00006.1"/>
    </source>
</evidence>
<gene>
    <name evidence="1" type="ORF">A0H76_2503</name>
</gene>
<evidence type="ECO:0000313" key="2">
    <source>
        <dbReference type="Proteomes" id="UP000192501"/>
    </source>
</evidence>
<dbReference type="Proteomes" id="UP000192501">
    <property type="component" value="Unassembled WGS sequence"/>
</dbReference>
<protein>
    <submittedName>
        <fullName evidence="1">Uncharacterized protein</fullName>
    </submittedName>
</protein>
<proteinExistence type="predicted"/>
<organism evidence="1 2">
    <name type="scientific">Hepatospora eriocheir</name>
    <dbReference type="NCBI Taxonomy" id="1081669"/>
    <lineage>
        <taxon>Eukaryota</taxon>
        <taxon>Fungi</taxon>
        <taxon>Fungi incertae sedis</taxon>
        <taxon>Microsporidia</taxon>
        <taxon>Hepatosporidae</taxon>
        <taxon>Hepatospora</taxon>
    </lineage>
</organism>